<dbReference type="STRING" id="1305737.GCA_000526355_01418"/>
<evidence type="ECO:0000313" key="2">
    <source>
        <dbReference type="EMBL" id="KPQ13492.1"/>
    </source>
</evidence>
<evidence type="ECO:0000313" key="3">
    <source>
        <dbReference type="Proteomes" id="UP000050421"/>
    </source>
</evidence>
<organism evidence="2 3">
    <name type="scientific">Algoriphagus marincola HL-49</name>
    <dbReference type="NCBI Taxonomy" id="1305737"/>
    <lineage>
        <taxon>Bacteria</taxon>
        <taxon>Pseudomonadati</taxon>
        <taxon>Bacteroidota</taxon>
        <taxon>Cytophagia</taxon>
        <taxon>Cytophagales</taxon>
        <taxon>Cyclobacteriaceae</taxon>
        <taxon>Algoriphagus</taxon>
    </lineage>
</organism>
<dbReference type="Pfam" id="PF13470">
    <property type="entry name" value="PIN_3"/>
    <property type="match status" value="1"/>
</dbReference>
<name>A0A0P7XDA9_9BACT</name>
<accession>A0A0P7XDA9</accession>
<dbReference type="EMBL" id="LJXT01000088">
    <property type="protein sequence ID" value="KPQ13492.1"/>
    <property type="molecule type" value="Genomic_DNA"/>
</dbReference>
<comment type="caution">
    <text evidence="2">The sequence shown here is derived from an EMBL/GenBank/DDBJ whole genome shotgun (WGS) entry which is preliminary data.</text>
</comment>
<dbReference type="SUPFAM" id="SSF88723">
    <property type="entry name" value="PIN domain-like"/>
    <property type="match status" value="1"/>
</dbReference>
<sequence length="140" mass="16395">MKIFFDVNVILDFFLERNPKQEIINQIFKNLESGKIHGYISISVIQTSIYYLLQAKDFKTTKDIARICCQIFDFLDGDKMDVINAIEMDHLDIEDSIHYSICKYHQIEAIITSDKDFLKLSNNYLPVLTPEELVRRLPSD</sequence>
<reference evidence="2 3" key="1">
    <citation type="submission" date="2015-09" db="EMBL/GenBank/DDBJ databases">
        <title>Identification and resolution of microdiversity through metagenomic sequencing of parallel consortia.</title>
        <authorList>
            <person name="Nelson W.C."/>
            <person name="Romine M.F."/>
            <person name="Lindemann S.R."/>
        </authorList>
    </citation>
    <scope>NUCLEOTIDE SEQUENCE [LARGE SCALE GENOMIC DNA]</scope>
    <source>
        <strain evidence="2">HL-49</strain>
    </source>
</reference>
<dbReference type="InterPro" id="IPR002716">
    <property type="entry name" value="PIN_dom"/>
</dbReference>
<dbReference type="InterPro" id="IPR029060">
    <property type="entry name" value="PIN-like_dom_sf"/>
</dbReference>
<dbReference type="AlphaFoldDB" id="A0A0P7XDA9"/>
<gene>
    <name evidence="2" type="ORF">HLUCCX10_12820</name>
</gene>
<dbReference type="Gene3D" id="3.40.50.1010">
    <property type="entry name" value="5'-nuclease"/>
    <property type="match status" value="1"/>
</dbReference>
<proteinExistence type="predicted"/>
<dbReference type="OrthoDB" id="1148871at2"/>
<protein>
    <submittedName>
        <fullName evidence="2">Toxin-antitoxin system COG1848 family toxin component</fullName>
    </submittedName>
</protein>
<dbReference type="Proteomes" id="UP000050421">
    <property type="component" value="Unassembled WGS sequence"/>
</dbReference>
<feature type="domain" description="PIN" evidence="1">
    <location>
        <begin position="2"/>
        <end position="116"/>
    </location>
</feature>
<dbReference type="CDD" id="cd09854">
    <property type="entry name" value="PIN_VapC-like"/>
    <property type="match status" value="1"/>
</dbReference>
<evidence type="ECO:0000259" key="1">
    <source>
        <dbReference type="Pfam" id="PF13470"/>
    </source>
</evidence>